<accession>A0A2P2J4T8</accession>
<evidence type="ECO:0000313" key="1">
    <source>
        <dbReference type="EMBL" id="MBW88492.1"/>
    </source>
</evidence>
<reference evidence="1" key="1">
    <citation type="submission" date="2018-02" db="EMBL/GenBank/DDBJ databases">
        <title>Rhizophora mucronata_Transcriptome.</title>
        <authorList>
            <person name="Meera S.P."/>
            <person name="Sreeshan A."/>
            <person name="Augustine A."/>
        </authorList>
    </citation>
    <scope>NUCLEOTIDE SEQUENCE</scope>
    <source>
        <tissue evidence="1">Leaf</tissue>
    </source>
</reference>
<protein>
    <submittedName>
        <fullName evidence="1">Pyruvate dehydrogenase E1 component subunit alpha</fullName>
    </submittedName>
</protein>
<keyword evidence="1" id="KW-0670">Pyruvate</keyword>
<dbReference type="AlphaFoldDB" id="A0A2P2J4T8"/>
<name>A0A2P2J4T8_RHIMU</name>
<dbReference type="EMBL" id="GGEC01008009">
    <property type="protein sequence ID" value="MBW88492.1"/>
    <property type="molecule type" value="Transcribed_RNA"/>
</dbReference>
<sequence length="27" mass="2850">MAFNLASLAKLFSVTNFFKAVMGSLAA</sequence>
<proteinExistence type="predicted"/>
<organism evidence="1">
    <name type="scientific">Rhizophora mucronata</name>
    <name type="common">Asiatic mangrove</name>
    <dbReference type="NCBI Taxonomy" id="61149"/>
    <lineage>
        <taxon>Eukaryota</taxon>
        <taxon>Viridiplantae</taxon>
        <taxon>Streptophyta</taxon>
        <taxon>Embryophyta</taxon>
        <taxon>Tracheophyta</taxon>
        <taxon>Spermatophyta</taxon>
        <taxon>Magnoliopsida</taxon>
        <taxon>eudicotyledons</taxon>
        <taxon>Gunneridae</taxon>
        <taxon>Pentapetalae</taxon>
        <taxon>rosids</taxon>
        <taxon>fabids</taxon>
        <taxon>Malpighiales</taxon>
        <taxon>Rhizophoraceae</taxon>
        <taxon>Rhizophora</taxon>
    </lineage>
</organism>